<protein>
    <recommendedName>
        <fullName evidence="2">PE-PPE domain-containing protein</fullName>
    </recommendedName>
</protein>
<dbReference type="Gene3D" id="3.40.50.1820">
    <property type="entry name" value="alpha/beta hydrolase"/>
    <property type="match status" value="1"/>
</dbReference>
<name>G7H696_9ACTN</name>
<evidence type="ECO:0000313" key="3">
    <source>
        <dbReference type="EMBL" id="GAB11371.1"/>
    </source>
</evidence>
<accession>G7H696</accession>
<dbReference type="SUPFAM" id="SSF53474">
    <property type="entry name" value="alpha/beta-Hydrolases"/>
    <property type="match status" value="1"/>
</dbReference>
<gene>
    <name evidence="3" type="ORF">GOARA_068_00300</name>
</gene>
<dbReference type="InterPro" id="IPR029058">
    <property type="entry name" value="AB_hydrolase_fold"/>
</dbReference>
<dbReference type="InterPro" id="IPR013228">
    <property type="entry name" value="PE-PPE_C"/>
</dbReference>
<dbReference type="Proteomes" id="UP000035088">
    <property type="component" value="Unassembled WGS sequence"/>
</dbReference>
<sequence>MRSYTPRVSSRIAGSLAAVLAVTVLVAGPTAARPAFLPDTDGATVLLLPGTGDRDGADQIGRTVDVGWFGDASVENGRVVVIDYPAAFGARIFGVLIPIVETGTYNESATIGTANLVAAANEHQGPVVLNGFSQSATPVMSAAYLLHQSGTKPDSDIQVIIGSDPRFPKTGAEVVLPSIIPGLYTNGERDPAGTGGIAVTSICVIGDQTCGMANPLADPVGFLVYFVPGFYIHGNMYQHAGEWEVVSEKKSADGNTTFVVLDGGNPWGMVLREFGVPVPKEFDEAMNFLVPRQMPGEASTVFGHEVPTPRQLQAAFYRSVGLTMPVTDPDVTKQPGPAEWAPHPRRVGTSPAPSGHLNPAEWAPQTRRVGTSPAPSGRPKPAEWAPRYGRAGTPPSSWGRPRVPWASAGTESAPGTGAPSPNGGRTGYSRWQPPRAWSPGPPAVSSPSHGAPDSSTSSAAH</sequence>
<dbReference type="Pfam" id="PF08237">
    <property type="entry name" value="PE-PPE"/>
    <property type="match status" value="1"/>
</dbReference>
<feature type="compositionally biased region" description="Polar residues" evidence="1">
    <location>
        <begin position="445"/>
        <end position="461"/>
    </location>
</feature>
<feature type="domain" description="PE-PPE" evidence="2">
    <location>
        <begin position="80"/>
        <end position="172"/>
    </location>
</feature>
<proteinExistence type="predicted"/>
<feature type="region of interest" description="Disordered" evidence="1">
    <location>
        <begin position="327"/>
        <end position="461"/>
    </location>
</feature>
<keyword evidence="4" id="KW-1185">Reference proteome</keyword>
<dbReference type="OrthoDB" id="4373485at2"/>
<evidence type="ECO:0000313" key="4">
    <source>
        <dbReference type="Proteomes" id="UP000035088"/>
    </source>
</evidence>
<dbReference type="AlphaFoldDB" id="G7H696"/>
<dbReference type="STRING" id="1073574.GOARA_068_00300"/>
<organism evidence="3 4">
    <name type="scientific">Gordonia araii NBRC 100433</name>
    <dbReference type="NCBI Taxonomy" id="1073574"/>
    <lineage>
        <taxon>Bacteria</taxon>
        <taxon>Bacillati</taxon>
        <taxon>Actinomycetota</taxon>
        <taxon>Actinomycetes</taxon>
        <taxon>Mycobacteriales</taxon>
        <taxon>Gordoniaceae</taxon>
        <taxon>Gordonia</taxon>
    </lineage>
</organism>
<dbReference type="EMBL" id="BAEE01000068">
    <property type="protein sequence ID" value="GAB11371.1"/>
    <property type="molecule type" value="Genomic_DNA"/>
</dbReference>
<evidence type="ECO:0000256" key="1">
    <source>
        <dbReference type="SAM" id="MobiDB-lite"/>
    </source>
</evidence>
<comment type="caution">
    <text evidence="3">The sequence shown here is derived from an EMBL/GenBank/DDBJ whole genome shotgun (WGS) entry which is preliminary data.</text>
</comment>
<reference evidence="3 4" key="1">
    <citation type="submission" date="2011-11" db="EMBL/GenBank/DDBJ databases">
        <title>Whole genome shotgun sequence of Gordonia araii NBRC 100433.</title>
        <authorList>
            <person name="Yoshida Y."/>
            <person name="Hosoyama A."/>
            <person name="Tsuchikane K."/>
            <person name="Katsumata H."/>
            <person name="Yamazaki S."/>
            <person name="Fujita N."/>
        </authorList>
    </citation>
    <scope>NUCLEOTIDE SEQUENCE [LARGE SCALE GENOMIC DNA]</scope>
    <source>
        <strain evidence="3 4">NBRC 100433</strain>
    </source>
</reference>
<evidence type="ECO:0000259" key="2">
    <source>
        <dbReference type="Pfam" id="PF08237"/>
    </source>
</evidence>